<keyword evidence="2 11" id="KW-0813">Transport</keyword>
<feature type="domain" description="ABC transmembrane type-1" evidence="12">
    <location>
        <begin position="95"/>
        <end position="296"/>
    </location>
</feature>
<dbReference type="GO" id="GO:0071916">
    <property type="term" value="F:dipeptide transmembrane transporter activity"/>
    <property type="evidence" value="ECO:0007669"/>
    <property type="project" value="TreeGrafter"/>
</dbReference>
<comment type="caution">
    <text evidence="13">The sequence shown here is derived from an EMBL/GenBank/DDBJ whole genome shotgun (WGS) entry which is preliminary data.</text>
</comment>
<protein>
    <submittedName>
        <fullName evidence="13">Peptide/nickel transport system permease protein</fullName>
    </submittedName>
</protein>
<feature type="transmembrane region" description="Helical" evidence="11">
    <location>
        <begin position="134"/>
        <end position="157"/>
    </location>
</feature>
<accession>A0A4R1HCN1</accession>
<evidence type="ECO:0000313" key="14">
    <source>
        <dbReference type="Proteomes" id="UP000295707"/>
    </source>
</evidence>
<dbReference type="GO" id="GO:0005886">
    <property type="term" value="C:plasma membrane"/>
    <property type="evidence" value="ECO:0007669"/>
    <property type="project" value="UniProtKB-SubCell"/>
</dbReference>
<keyword evidence="9 11" id="KW-0472">Membrane</keyword>
<dbReference type="Proteomes" id="UP000295707">
    <property type="component" value="Unassembled WGS sequence"/>
</dbReference>
<keyword evidence="6 11" id="KW-1133">Transmembrane helix</keyword>
<evidence type="ECO:0000256" key="9">
    <source>
        <dbReference type="ARBA" id="ARBA00023136"/>
    </source>
</evidence>
<dbReference type="OrthoDB" id="9805855at2"/>
<feature type="transmembrane region" description="Helical" evidence="11">
    <location>
        <begin position="273"/>
        <end position="297"/>
    </location>
</feature>
<reference evidence="13 14" key="1">
    <citation type="submission" date="2019-03" db="EMBL/GenBank/DDBJ databases">
        <title>Genomic Encyclopedia of Type Strains, Phase IV (KMG-IV): sequencing the most valuable type-strain genomes for metagenomic binning, comparative biology and taxonomic classification.</title>
        <authorList>
            <person name="Goeker M."/>
        </authorList>
    </citation>
    <scope>NUCLEOTIDE SEQUENCE [LARGE SCALE GENOMIC DNA]</scope>
    <source>
        <strain evidence="13 14">DSM 19610</strain>
    </source>
</reference>
<evidence type="ECO:0000256" key="5">
    <source>
        <dbReference type="ARBA" id="ARBA00022692"/>
    </source>
</evidence>
<dbReference type="GO" id="GO:0015099">
    <property type="term" value="F:nickel cation transmembrane transporter activity"/>
    <property type="evidence" value="ECO:0007669"/>
    <property type="project" value="InterPro"/>
</dbReference>
<organism evidence="13 14">
    <name type="scientific">Thiogranum longum</name>
    <dbReference type="NCBI Taxonomy" id="1537524"/>
    <lineage>
        <taxon>Bacteria</taxon>
        <taxon>Pseudomonadati</taxon>
        <taxon>Pseudomonadota</taxon>
        <taxon>Gammaproteobacteria</taxon>
        <taxon>Chromatiales</taxon>
        <taxon>Ectothiorhodospiraceae</taxon>
        <taxon>Thiogranum</taxon>
    </lineage>
</organism>
<evidence type="ECO:0000256" key="7">
    <source>
        <dbReference type="ARBA" id="ARBA00023065"/>
    </source>
</evidence>
<dbReference type="Gene3D" id="1.10.3720.10">
    <property type="entry name" value="MetI-like"/>
    <property type="match status" value="1"/>
</dbReference>
<dbReference type="InterPro" id="IPR045621">
    <property type="entry name" value="BPD_transp_1_N"/>
</dbReference>
<keyword evidence="5 11" id="KW-0812">Transmembrane</keyword>
<evidence type="ECO:0000256" key="8">
    <source>
        <dbReference type="ARBA" id="ARBA00023112"/>
    </source>
</evidence>
<dbReference type="InterPro" id="IPR050045">
    <property type="entry name" value="Opp2B"/>
</dbReference>
<dbReference type="AlphaFoldDB" id="A0A4R1HCN1"/>
<comment type="subcellular location">
    <subcellularLocation>
        <location evidence="1 11">Cell membrane</location>
        <topology evidence="1 11">Multi-pass membrane protein</topology>
    </subcellularLocation>
</comment>
<feature type="transmembrane region" description="Helical" evidence="11">
    <location>
        <begin position="231"/>
        <end position="253"/>
    </location>
</feature>
<evidence type="ECO:0000259" key="12">
    <source>
        <dbReference type="PROSITE" id="PS50928"/>
    </source>
</evidence>
<keyword evidence="14" id="KW-1185">Reference proteome</keyword>
<evidence type="ECO:0000256" key="1">
    <source>
        <dbReference type="ARBA" id="ARBA00004651"/>
    </source>
</evidence>
<keyword evidence="3" id="KW-1003">Cell membrane</keyword>
<feature type="transmembrane region" description="Helical" evidence="11">
    <location>
        <begin position="12"/>
        <end position="30"/>
    </location>
</feature>
<sequence>MPTYLASRLLNALWVLFGVTTLVFFLIHWVPGDPVAVMLGESATAADTEALRHALGLDQPLADQWVAFLTGVLSLNLGSSLYYHEPVFSLLLERLGATLELSALAFLVALVVALPLGLLAAARKDSVWDRSAMGFSLVGVSIPNFWLGPLLVMVFSLGLGWFPVSGREGVLSVVLPAVTLGTGLAAVLSRMVRSSLLEVLGEDFIRTARAKGLDSRTVLVRHALRNAWLPVLTLLGMQLGALLGGAVVTEIVFNWPGVGALLVESIQRRDYPVVQGCVLLISLSYVLVNLVTDLLYVKADPRIRLGQSQ</sequence>
<dbReference type="NCBIfam" id="NF045470">
    <property type="entry name" value="Opp2B"/>
    <property type="match status" value="1"/>
</dbReference>
<evidence type="ECO:0000256" key="4">
    <source>
        <dbReference type="ARBA" id="ARBA00022596"/>
    </source>
</evidence>
<proteinExistence type="inferred from homology"/>
<gene>
    <name evidence="13" type="ORF">DFR30_1669</name>
</gene>
<dbReference type="Pfam" id="PF00528">
    <property type="entry name" value="BPD_transp_1"/>
    <property type="match status" value="1"/>
</dbReference>
<name>A0A4R1HCN1_9GAMM</name>
<evidence type="ECO:0000256" key="10">
    <source>
        <dbReference type="ARBA" id="ARBA00024202"/>
    </source>
</evidence>
<dbReference type="PANTHER" id="PTHR43163">
    <property type="entry name" value="DIPEPTIDE TRANSPORT SYSTEM PERMEASE PROTEIN DPPB-RELATED"/>
    <property type="match status" value="1"/>
</dbReference>
<dbReference type="CDD" id="cd06261">
    <property type="entry name" value="TM_PBP2"/>
    <property type="match status" value="1"/>
</dbReference>
<dbReference type="SUPFAM" id="SSF161098">
    <property type="entry name" value="MetI-like"/>
    <property type="match status" value="1"/>
</dbReference>
<evidence type="ECO:0000256" key="2">
    <source>
        <dbReference type="ARBA" id="ARBA00022448"/>
    </source>
</evidence>
<keyword evidence="4" id="KW-0533">Nickel</keyword>
<dbReference type="PANTHER" id="PTHR43163:SF6">
    <property type="entry name" value="DIPEPTIDE TRANSPORT SYSTEM PERMEASE PROTEIN DPPB-RELATED"/>
    <property type="match status" value="1"/>
</dbReference>
<evidence type="ECO:0000256" key="3">
    <source>
        <dbReference type="ARBA" id="ARBA00022475"/>
    </source>
</evidence>
<feature type="transmembrane region" description="Helical" evidence="11">
    <location>
        <begin position="169"/>
        <end position="188"/>
    </location>
</feature>
<dbReference type="PROSITE" id="PS50928">
    <property type="entry name" value="ABC_TM1"/>
    <property type="match status" value="1"/>
</dbReference>
<evidence type="ECO:0000256" key="6">
    <source>
        <dbReference type="ARBA" id="ARBA00022989"/>
    </source>
</evidence>
<evidence type="ECO:0000256" key="11">
    <source>
        <dbReference type="RuleBase" id="RU363032"/>
    </source>
</evidence>
<evidence type="ECO:0000313" key="13">
    <source>
        <dbReference type="EMBL" id="TCK18391.1"/>
    </source>
</evidence>
<keyword evidence="7" id="KW-0406">Ion transport</keyword>
<dbReference type="InterPro" id="IPR035906">
    <property type="entry name" value="MetI-like_sf"/>
</dbReference>
<comment type="similarity">
    <text evidence="10">Belongs to the binding-protein-dependent transport system permease family. OppBC subfamily.</text>
</comment>
<dbReference type="EMBL" id="SMFX01000001">
    <property type="protein sequence ID" value="TCK18391.1"/>
    <property type="molecule type" value="Genomic_DNA"/>
</dbReference>
<feature type="transmembrane region" description="Helical" evidence="11">
    <location>
        <begin position="103"/>
        <end position="122"/>
    </location>
</feature>
<keyword evidence="8" id="KW-0921">Nickel transport</keyword>
<dbReference type="InterPro" id="IPR000515">
    <property type="entry name" value="MetI-like"/>
</dbReference>
<dbReference type="RefSeq" id="WP_132972196.1">
    <property type="nucleotide sequence ID" value="NZ_SMFX01000001.1"/>
</dbReference>
<dbReference type="Pfam" id="PF19300">
    <property type="entry name" value="BPD_transp_1_N"/>
    <property type="match status" value="1"/>
</dbReference>